<dbReference type="InterPro" id="IPR006600">
    <property type="entry name" value="HTH_CenpB_DNA-bd_dom"/>
</dbReference>
<feature type="domain" description="DDE-1" evidence="2">
    <location>
        <begin position="109"/>
        <end position="253"/>
    </location>
</feature>
<sequence length="383" mass="43687">MRCSVDHESQDAIEFSSIRDSAKEFKFSNGWLQGFKSRHGIFVHVRQSEGGLAEISEEVQDRIEVVKALISGYDPEDVFNMDETSLFFQLEPNRTLSTRSISGKKKSKNSLSIALTENMTDTWKLPPFIVYKYSNPRAFSCRSIRRLENLGILWSANSKAWKTIKLFEKFLLDFERRLREAGRKSALLLVDNFTGHKIVSVQDQIRILRVEFLPPNVTAVYQPMDAGITRAFKTHYRKHLIHLKLDRLQTGQTSELVQAEDILPDFNSSSDLPDLNVSIANDGTRELHEALAQLEEITFDLGIVPNMTVNEYIDFENTHEIEDQLSLEELADFQALGDSELAEELDLDDNGEREPEPAVSISELYMACQTVQKFLEQSSKDTA</sequence>
<dbReference type="PANTHER" id="PTHR19303">
    <property type="entry name" value="TRANSPOSON"/>
    <property type="match status" value="1"/>
</dbReference>
<accession>A0ABD1YMC6</accession>
<evidence type="ECO:0000256" key="1">
    <source>
        <dbReference type="ARBA" id="ARBA00023125"/>
    </source>
</evidence>
<dbReference type="Pfam" id="PF03221">
    <property type="entry name" value="HTH_Tnp_Tc5"/>
    <property type="match status" value="1"/>
</dbReference>
<dbReference type="InterPro" id="IPR050863">
    <property type="entry name" value="CenT-Element_Derived"/>
</dbReference>
<dbReference type="Pfam" id="PF03184">
    <property type="entry name" value="DDE_1"/>
    <property type="match status" value="1"/>
</dbReference>
<dbReference type="Proteomes" id="UP001605036">
    <property type="component" value="Unassembled WGS sequence"/>
</dbReference>
<dbReference type="AlphaFoldDB" id="A0ABD1YMC6"/>
<evidence type="ECO:0000313" key="5">
    <source>
        <dbReference type="Proteomes" id="UP001605036"/>
    </source>
</evidence>
<evidence type="ECO:0008006" key="6">
    <source>
        <dbReference type="Google" id="ProtNLM"/>
    </source>
</evidence>
<comment type="caution">
    <text evidence="4">The sequence shown here is derived from an EMBL/GenBank/DDBJ whole genome shotgun (WGS) entry which is preliminary data.</text>
</comment>
<gene>
    <name evidence="4" type="ORF">R1flu_015535</name>
</gene>
<dbReference type="Gene3D" id="1.10.10.60">
    <property type="entry name" value="Homeodomain-like"/>
    <property type="match status" value="1"/>
</dbReference>
<dbReference type="EMBL" id="JBHFFA010000004">
    <property type="protein sequence ID" value="KAL2630849.1"/>
    <property type="molecule type" value="Genomic_DNA"/>
</dbReference>
<name>A0ABD1YMC6_9MARC</name>
<evidence type="ECO:0000259" key="3">
    <source>
        <dbReference type="Pfam" id="PF03221"/>
    </source>
</evidence>
<dbReference type="InterPro" id="IPR004875">
    <property type="entry name" value="DDE_SF_endonuclease_dom"/>
</dbReference>
<organism evidence="4 5">
    <name type="scientific">Riccia fluitans</name>
    <dbReference type="NCBI Taxonomy" id="41844"/>
    <lineage>
        <taxon>Eukaryota</taxon>
        <taxon>Viridiplantae</taxon>
        <taxon>Streptophyta</taxon>
        <taxon>Embryophyta</taxon>
        <taxon>Marchantiophyta</taxon>
        <taxon>Marchantiopsida</taxon>
        <taxon>Marchantiidae</taxon>
        <taxon>Marchantiales</taxon>
        <taxon>Ricciaceae</taxon>
        <taxon>Riccia</taxon>
    </lineage>
</organism>
<evidence type="ECO:0000259" key="2">
    <source>
        <dbReference type="Pfam" id="PF03184"/>
    </source>
</evidence>
<dbReference type="GO" id="GO:0003677">
    <property type="term" value="F:DNA binding"/>
    <property type="evidence" value="ECO:0007669"/>
    <property type="project" value="UniProtKB-KW"/>
</dbReference>
<proteinExistence type="predicted"/>
<reference evidence="4 5" key="1">
    <citation type="submission" date="2024-09" db="EMBL/GenBank/DDBJ databases">
        <title>Chromosome-scale assembly of Riccia fluitans.</title>
        <authorList>
            <person name="Paukszto L."/>
            <person name="Sawicki J."/>
            <person name="Karawczyk K."/>
            <person name="Piernik-Szablinska J."/>
            <person name="Szczecinska M."/>
            <person name="Mazdziarz M."/>
        </authorList>
    </citation>
    <scope>NUCLEOTIDE SEQUENCE [LARGE SCALE GENOMIC DNA]</scope>
    <source>
        <strain evidence="4">Rf_01</strain>
        <tissue evidence="4">Aerial parts of the thallus</tissue>
    </source>
</reference>
<protein>
    <recommendedName>
        <fullName evidence="6">Transposase</fullName>
    </recommendedName>
</protein>
<feature type="domain" description="HTH CENPB-type" evidence="3">
    <location>
        <begin position="22"/>
        <end position="42"/>
    </location>
</feature>
<keyword evidence="1" id="KW-0238">DNA-binding</keyword>
<keyword evidence="5" id="KW-1185">Reference proteome</keyword>
<dbReference type="PANTHER" id="PTHR19303:SF73">
    <property type="entry name" value="PROTEIN PDC2"/>
    <property type="match status" value="1"/>
</dbReference>
<evidence type="ECO:0000313" key="4">
    <source>
        <dbReference type="EMBL" id="KAL2630849.1"/>
    </source>
</evidence>